<evidence type="ECO:0000259" key="2">
    <source>
        <dbReference type="PROSITE" id="PS50126"/>
    </source>
</evidence>
<dbReference type="Pfam" id="PF14633">
    <property type="entry name" value="SH2_2"/>
    <property type="match status" value="1"/>
</dbReference>
<dbReference type="CDD" id="cd09918">
    <property type="entry name" value="SH2_Nterm_SPT6_like"/>
    <property type="match status" value="1"/>
</dbReference>
<dbReference type="EMBL" id="LJSK01000124">
    <property type="protein sequence ID" value="KPI86569.1"/>
    <property type="molecule type" value="Genomic_DNA"/>
</dbReference>
<dbReference type="Pfam" id="PF14639">
    <property type="entry name" value="YqgF"/>
    <property type="match status" value="1"/>
</dbReference>
<dbReference type="GO" id="GO:0034728">
    <property type="term" value="P:nucleosome organization"/>
    <property type="evidence" value="ECO:0007669"/>
    <property type="project" value="TreeGrafter"/>
</dbReference>
<dbReference type="PANTHER" id="PTHR10145">
    <property type="entry name" value="TRANSCRIPTION ELONGATION FACTOR SPT6"/>
    <property type="match status" value="1"/>
</dbReference>
<dbReference type="InterPro" id="IPR003029">
    <property type="entry name" value="S1_domain"/>
</dbReference>
<dbReference type="GO" id="GO:0140673">
    <property type="term" value="P:transcription elongation-coupled chromatin remodeling"/>
    <property type="evidence" value="ECO:0007669"/>
    <property type="project" value="InterPro"/>
</dbReference>
<dbReference type="GO" id="GO:0008023">
    <property type="term" value="C:transcription elongation factor complex"/>
    <property type="evidence" value="ECO:0007669"/>
    <property type="project" value="TreeGrafter"/>
</dbReference>
<dbReference type="Gene3D" id="3.30.420.140">
    <property type="entry name" value="YqgF/RNase H-like domain"/>
    <property type="match status" value="1"/>
</dbReference>
<keyword evidence="4" id="KW-1185">Reference proteome</keyword>
<name>A0A0N0P5K4_LEPSE</name>
<evidence type="ECO:0000256" key="1">
    <source>
        <dbReference type="SAM" id="MobiDB-lite"/>
    </source>
</evidence>
<dbReference type="GO" id="GO:0031491">
    <property type="term" value="F:nucleosome binding"/>
    <property type="evidence" value="ECO:0007669"/>
    <property type="project" value="TreeGrafter"/>
</dbReference>
<dbReference type="OMA" id="FTEHAQY"/>
<dbReference type="OrthoDB" id="995477at2759"/>
<proteinExistence type="predicted"/>
<feature type="region of interest" description="Disordered" evidence="1">
    <location>
        <begin position="51"/>
        <end position="123"/>
    </location>
</feature>
<dbReference type="InterPro" id="IPR035420">
    <property type="entry name" value="Spt6_SH2"/>
</dbReference>
<dbReference type="Gene3D" id="3.30.505.10">
    <property type="entry name" value="SH2 domain"/>
    <property type="match status" value="1"/>
</dbReference>
<dbReference type="InterPro" id="IPR028231">
    <property type="entry name" value="Spt6_YqgF"/>
</dbReference>
<dbReference type="PANTHER" id="PTHR10145:SF6">
    <property type="entry name" value="TRANSCRIPTION ELONGATION FACTOR SPT6"/>
    <property type="match status" value="1"/>
</dbReference>
<gene>
    <name evidence="3" type="ORF">ABL78_4344</name>
</gene>
<sequence length="1462" mass="164178">MESSAPATPAAVAGPSSIEEVLAGLTWVRELTDATLAADRVHSAFAQLIFSFPQDDPPDDGKGARRFKTAAERQREAERDRRLREEARRELEDLRNDRLSDGSGARTDEEDEEEVDEEEDAKMGEFETNEFMRWIEAGTADHVVQPRQRLGAEQREDVEYKLEQTGLGYTTESALRETCPERLKEAIVDPKPLPGGGVCDYSLNREVYWMLRQLRNAGQPLAHNTRVCALASRPLAEIADEPVVVALGYVLQKMTVEQLEPAHLMLYHQTPLHPLLSALLEGAVLTEDAKHTVAVASYAYNAVTGQRLEPVVSETYVGFDAAARHVIGEGDPLWRSDRHQRQYAQRKPCFIELGRLLVRLVELDRLFRGLEYRRQRMVAALKDHPDARVQDQRTVLGSIVFESAVEADIWLTFVESLQGFHATDPFLRVRELGLEDAFEEFSITGLQYQENLRTNTAMTLCPSNTHVRLHDWAANVGRTLSRPMDGEQVLSLFTKALVSQFSKTPILASKVVDVFCAEGDLIVSHKRSQRPDQIFSLASVFTEHAQYFLELLEMERNDLVKLYFVLDQKLVYDVLNLDGLYQRREDTDWWRARDEAMSFVVIRLLEVLPTQVRAQLTAHAEYAVSVASSLRLSTFCAIGPYSATRLCLSDFDGAARVWEPEWNVVEALSANPGAMQEVRNRRRVCAVYRGNSGVTAFTFIDEHGNVVGSTRWVDCALTTVSGRERAVLQAAQLRKLFAQCRPSVVAVGASTTACLPLLRTLEDFVREQVHQSTFVDVPVVWASTEVARFYSATTYARLELPHAESILVTCVALARYVQDPLQVLCSLFDGEQTALQLCRTARISATHDRQLYRRLAWEMSLWVADIGCWLDDIVFRPNAAAILQFVPGFGPMKARAFATAMLQSDVPQSRQQLLPLLRSYGAAIERNAVGAIRVCPPEQCDTELPWHPLDQTLILPQWYKVAHAVAESVAAPSSSTAAAPTFPGEVALVGLLAMRLEERRAALYRVDTHAIVVKVKSMEGCAEVGRREVELVMDELIANGRSFVRRPYRRLTTVEFMSSITGITYLSAADVAAPSKGSSTWGSGSSSSSSFGGTFVVREGDYVTGTVTSVRGGTAPGIRLTTSRGVNAFIPAADIPDEALRVELLTYIRSLEQRRDRLRSGDEQRVEVPVWLQRGALLQGTVRRCNWARCELRLQWCRPRDELTLVDNDGEDPANMPSYGIAERGGASSSVNSLNTAQVEQQVRVFATKMSRHPLFRDVSKSISAEMLRDKEIGEALLRPRSHSVHRVVCEVKVGSTATNHWVISEERRDNGQLYYKVEDRVVDRQWEFTDVDDFLYNFVSPMVKHILSVRSHRRFEDSTEYVQAALDAQKEVSGGFAYAFVETESRRNLYQVYSSGRSEIYCFPLHITSEFIYVRLPFFSDGKAVYKWVPCQSAERVSETIKNYARTMSRRTVEGEAAAAY</sequence>
<dbReference type="Gene3D" id="1.10.3500.10">
    <property type="entry name" value="Tex N-terminal region-like"/>
    <property type="match status" value="1"/>
</dbReference>
<dbReference type="VEuPathDB" id="TriTrypDB:Lsey_0124_0030"/>
<dbReference type="InterPro" id="IPR017072">
    <property type="entry name" value="TF_Spt6"/>
</dbReference>
<dbReference type="InterPro" id="IPR023323">
    <property type="entry name" value="Tex-like_dom_sf"/>
</dbReference>
<dbReference type="FunFam" id="3.30.505.10:FF:000113">
    <property type="entry name" value="Holliday-junction_resolvase-like_of_SPT6 /SH2_domain_containing_protein_-_putative"/>
    <property type="match status" value="1"/>
</dbReference>
<accession>A0A0N0P5K4</accession>
<evidence type="ECO:0000313" key="4">
    <source>
        <dbReference type="Proteomes" id="UP000038009"/>
    </source>
</evidence>
<dbReference type="InterPro" id="IPR035019">
    <property type="entry name" value="Spt6_SH2_N"/>
</dbReference>
<feature type="domain" description="S1 motif" evidence="2">
    <location>
        <begin position="1100"/>
        <end position="1168"/>
    </location>
</feature>
<dbReference type="GO" id="GO:0003676">
    <property type="term" value="F:nucleic acid binding"/>
    <property type="evidence" value="ECO:0007669"/>
    <property type="project" value="InterPro"/>
</dbReference>
<dbReference type="InterPro" id="IPR036860">
    <property type="entry name" value="SH2_dom_sf"/>
</dbReference>
<dbReference type="InterPro" id="IPR012337">
    <property type="entry name" value="RNaseH-like_sf"/>
</dbReference>
<dbReference type="GO" id="GO:0042393">
    <property type="term" value="F:histone binding"/>
    <property type="evidence" value="ECO:0007669"/>
    <property type="project" value="TreeGrafter"/>
</dbReference>
<protein>
    <recommendedName>
        <fullName evidence="2">S1 motif domain-containing protein</fullName>
    </recommendedName>
</protein>
<dbReference type="InterPro" id="IPR037027">
    <property type="entry name" value="YqgF/RNaseH-like_dom_sf"/>
</dbReference>
<organism evidence="3 4">
    <name type="scientific">Leptomonas seymouri</name>
    <dbReference type="NCBI Taxonomy" id="5684"/>
    <lineage>
        <taxon>Eukaryota</taxon>
        <taxon>Discoba</taxon>
        <taxon>Euglenozoa</taxon>
        <taxon>Kinetoplastea</taxon>
        <taxon>Metakinetoplastina</taxon>
        <taxon>Trypanosomatida</taxon>
        <taxon>Trypanosomatidae</taxon>
        <taxon>Leishmaniinae</taxon>
        <taxon>Leptomonas</taxon>
    </lineage>
</organism>
<comment type="caution">
    <text evidence="3">The sequence shown here is derived from an EMBL/GenBank/DDBJ whole genome shotgun (WGS) entry which is preliminary data.</text>
</comment>
<feature type="compositionally biased region" description="Acidic residues" evidence="1">
    <location>
        <begin position="108"/>
        <end position="120"/>
    </location>
</feature>
<dbReference type="PROSITE" id="PS50126">
    <property type="entry name" value="S1"/>
    <property type="match status" value="1"/>
</dbReference>
<dbReference type="Proteomes" id="UP000038009">
    <property type="component" value="Unassembled WGS sequence"/>
</dbReference>
<reference evidence="3 4" key="1">
    <citation type="journal article" date="2015" name="PLoS Pathog.">
        <title>Leptomonas seymouri: Adaptations to the Dixenous Life Cycle Analyzed by Genome Sequencing, Transcriptome Profiling and Co-infection with Leishmania donovani.</title>
        <authorList>
            <person name="Kraeva N."/>
            <person name="Butenko A."/>
            <person name="Hlavacova J."/>
            <person name="Kostygov A."/>
            <person name="Myskova J."/>
            <person name="Grybchuk D."/>
            <person name="Lestinova T."/>
            <person name="Votypka J."/>
            <person name="Volf P."/>
            <person name="Opperdoes F."/>
            <person name="Flegontov P."/>
            <person name="Lukes J."/>
            <person name="Yurchenko V."/>
        </authorList>
    </citation>
    <scope>NUCLEOTIDE SEQUENCE [LARGE SCALE GENOMIC DNA]</scope>
    <source>
        <strain evidence="3 4">ATCC 30220</strain>
    </source>
</reference>
<dbReference type="SUPFAM" id="SSF53098">
    <property type="entry name" value="Ribonuclease H-like"/>
    <property type="match status" value="1"/>
</dbReference>
<evidence type="ECO:0000313" key="3">
    <source>
        <dbReference type="EMBL" id="KPI86569.1"/>
    </source>
</evidence>
<feature type="compositionally biased region" description="Basic and acidic residues" evidence="1">
    <location>
        <begin position="59"/>
        <end position="100"/>
    </location>
</feature>